<evidence type="ECO:0000256" key="1">
    <source>
        <dbReference type="ARBA" id="ARBA00001974"/>
    </source>
</evidence>
<reference evidence="15" key="1">
    <citation type="submission" date="2019-04" db="EMBL/GenBank/DDBJ databases">
        <title>Friends and foes A comparative genomics studyof 23 Aspergillus species from section Flavi.</title>
        <authorList>
            <consortium name="DOE Joint Genome Institute"/>
            <person name="Kjaerbolling I."/>
            <person name="Vesth T."/>
            <person name="Frisvad J.C."/>
            <person name="Nybo J.L."/>
            <person name="Theobald S."/>
            <person name="Kildgaard S."/>
            <person name="Isbrandt T."/>
            <person name="Kuo A."/>
            <person name="Sato A."/>
            <person name="Lyhne E.K."/>
            <person name="Kogle M.E."/>
            <person name="Wiebenga A."/>
            <person name="Kun R.S."/>
            <person name="Lubbers R.J."/>
            <person name="Makela M.R."/>
            <person name="Barry K."/>
            <person name="Chovatia M."/>
            <person name="Clum A."/>
            <person name="Daum C."/>
            <person name="Haridas S."/>
            <person name="He G."/>
            <person name="LaButti K."/>
            <person name="Lipzen A."/>
            <person name="Mondo S."/>
            <person name="Riley R."/>
            <person name="Salamov A."/>
            <person name="Simmons B.A."/>
            <person name="Magnuson J.K."/>
            <person name="Henrissat B."/>
            <person name="Mortensen U.H."/>
            <person name="Larsen T.O."/>
            <person name="Devries R.P."/>
            <person name="Grigoriev I.V."/>
            <person name="Machida M."/>
            <person name="Baker S.E."/>
            <person name="Andersen M.R."/>
        </authorList>
    </citation>
    <scope>NUCLEOTIDE SEQUENCE [LARGE SCALE GENOMIC DNA]</scope>
    <source>
        <strain evidence="15">CBS 553.77</strain>
    </source>
</reference>
<keyword evidence="7" id="KW-0964">Secreted</keyword>
<dbReference type="EMBL" id="ML739041">
    <property type="protein sequence ID" value="KAE8356250.1"/>
    <property type="molecule type" value="Genomic_DNA"/>
</dbReference>
<dbReference type="SUPFAM" id="SSF51905">
    <property type="entry name" value="FAD/NAD(P)-binding domain"/>
    <property type="match status" value="1"/>
</dbReference>
<comment type="cofactor">
    <cofactor evidence="1">
        <name>FAD</name>
        <dbReference type="ChEBI" id="CHEBI:57692"/>
    </cofactor>
</comment>
<dbReference type="InterPro" id="IPR027424">
    <property type="entry name" value="Glucose_Oxidase_domain_2"/>
</dbReference>
<evidence type="ECO:0000256" key="9">
    <source>
        <dbReference type="ARBA" id="ARBA00022827"/>
    </source>
</evidence>
<sequence>MRTVKDKCVPVQKDLSCGDPHGVSMFPNSLSQDQVRSDATRERLLPIHKRSNLKVLTRQYAGKVLLEQTAFGPKAVGVEYGTHAKVNFNVYARHEVLMAAGSVVSPTILEHSGIGLEPVLEKVGIAQVVDFSRWSELPDQTTTTVHSNTAAAGAGQGQVAYFVSFNEPLGDFASEDHALMNSNLKDWAEGVVARGGFPNVTALMVQFENYRDWLVNHNVANSELFLDSKERSIFISGILSPSPGALFIFWIRSRTCADLPYTFNTSSVSSTY</sequence>
<dbReference type="AlphaFoldDB" id="A0A5N6ZJA4"/>
<evidence type="ECO:0000259" key="13">
    <source>
        <dbReference type="PROSITE" id="PS00624"/>
    </source>
</evidence>
<evidence type="ECO:0000256" key="11">
    <source>
        <dbReference type="ARBA" id="ARBA00049435"/>
    </source>
</evidence>
<keyword evidence="15" id="KW-1185">Reference proteome</keyword>
<dbReference type="Proteomes" id="UP000327118">
    <property type="component" value="Unassembled WGS sequence"/>
</dbReference>
<organism evidence="14 15">
    <name type="scientific">Aspergillus coremiiformis</name>
    <dbReference type="NCBI Taxonomy" id="138285"/>
    <lineage>
        <taxon>Eukaryota</taxon>
        <taxon>Fungi</taxon>
        <taxon>Dikarya</taxon>
        <taxon>Ascomycota</taxon>
        <taxon>Pezizomycotina</taxon>
        <taxon>Eurotiomycetes</taxon>
        <taxon>Eurotiomycetidae</taxon>
        <taxon>Eurotiales</taxon>
        <taxon>Aspergillaceae</taxon>
        <taxon>Aspergillus</taxon>
        <taxon>Aspergillus subgen. Circumdati</taxon>
    </lineage>
</organism>
<name>A0A5N6ZJA4_9EURO</name>
<dbReference type="PANTHER" id="PTHR11552">
    <property type="entry name" value="GLUCOSE-METHANOL-CHOLINE GMC OXIDOREDUCTASE"/>
    <property type="match status" value="1"/>
</dbReference>
<evidence type="ECO:0000256" key="3">
    <source>
        <dbReference type="ARBA" id="ARBA00004498"/>
    </source>
</evidence>
<dbReference type="EC" id="1.1.3.4" evidence="12"/>
<dbReference type="InterPro" id="IPR036188">
    <property type="entry name" value="FAD/NAD-bd_sf"/>
</dbReference>
<dbReference type="GO" id="GO:0046562">
    <property type="term" value="F:beta-D-glucose oxidase activity"/>
    <property type="evidence" value="ECO:0007669"/>
    <property type="project" value="UniProtKB-EC"/>
</dbReference>
<gene>
    <name evidence="14" type="ORF">BDV28DRAFT_127646</name>
</gene>
<keyword evidence="7" id="KW-0272">Extracellular matrix</keyword>
<evidence type="ECO:0000256" key="10">
    <source>
        <dbReference type="ARBA" id="ARBA00023002"/>
    </source>
</evidence>
<dbReference type="Pfam" id="PF00732">
    <property type="entry name" value="GMC_oxred_N"/>
    <property type="match status" value="1"/>
</dbReference>
<evidence type="ECO:0000256" key="4">
    <source>
        <dbReference type="ARBA" id="ARBA00010790"/>
    </source>
</evidence>
<evidence type="ECO:0000256" key="12">
    <source>
        <dbReference type="ARBA" id="ARBA00049722"/>
    </source>
</evidence>
<evidence type="ECO:0000256" key="6">
    <source>
        <dbReference type="ARBA" id="ARBA00022512"/>
    </source>
</evidence>
<evidence type="ECO:0000313" key="15">
    <source>
        <dbReference type="Proteomes" id="UP000327118"/>
    </source>
</evidence>
<keyword evidence="8" id="KW-0285">Flavoprotein</keyword>
<feature type="domain" description="Glucose-methanol-choline oxidoreductase N-terminal" evidence="13">
    <location>
        <begin position="101"/>
        <end position="115"/>
    </location>
</feature>
<keyword evidence="6" id="KW-0134">Cell wall</keyword>
<comment type="catalytic activity">
    <reaction evidence="11">
        <text>beta-D-glucose + O2 = D-glucono-1,5-lactone + H2O2</text>
        <dbReference type="Rhea" id="RHEA:11428"/>
        <dbReference type="ChEBI" id="CHEBI:15379"/>
        <dbReference type="ChEBI" id="CHEBI:15903"/>
        <dbReference type="ChEBI" id="CHEBI:16217"/>
        <dbReference type="ChEBI" id="CHEBI:16240"/>
        <dbReference type="EC" id="1.1.3.4"/>
    </reaction>
    <physiologicalReaction direction="left-to-right" evidence="11">
        <dbReference type="Rhea" id="RHEA:11429"/>
    </physiologicalReaction>
</comment>
<keyword evidence="9" id="KW-0274">FAD</keyword>
<dbReference type="InterPro" id="IPR000172">
    <property type="entry name" value="GMC_OxRdtase_N"/>
</dbReference>
<dbReference type="GO" id="GO:0050660">
    <property type="term" value="F:flavin adenine dinucleotide binding"/>
    <property type="evidence" value="ECO:0007669"/>
    <property type="project" value="InterPro"/>
</dbReference>
<dbReference type="InterPro" id="IPR012132">
    <property type="entry name" value="GMC_OxRdtase"/>
</dbReference>
<evidence type="ECO:0000256" key="2">
    <source>
        <dbReference type="ARBA" id="ARBA00004191"/>
    </source>
</evidence>
<evidence type="ECO:0000313" key="14">
    <source>
        <dbReference type="EMBL" id="KAE8356250.1"/>
    </source>
</evidence>
<evidence type="ECO:0000256" key="8">
    <source>
        <dbReference type="ARBA" id="ARBA00022630"/>
    </source>
</evidence>
<keyword evidence="10" id="KW-0560">Oxidoreductase</keyword>
<comment type="subcellular location">
    <subcellularLocation>
        <location evidence="2">Secreted</location>
        <location evidence="2">Cell wall</location>
    </subcellularLocation>
    <subcellularLocation>
        <location evidence="3">Secreted</location>
        <location evidence="3">Extracellular space</location>
        <location evidence="3">Extracellular matrix</location>
    </subcellularLocation>
</comment>
<proteinExistence type="inferred from homology"/>
<evidence type="ECO:0000256" key="5">
    <source>
        <dbReference type="ARBA" id="ARBA00011738"/>
    </source>
</evidence>
<comment type="subunit">
    <text evidence="5">Homodimer.</text>
</comment>
<dbReference type="PANTHER" id="PTHR11552:SF201">
    <property type="entry name" value="GLUCOSE-METHANOL-CHOLINE OXIDOREDUCTASE N-TERMINAL DOMAIN-CONTAINING PROTEIN"/>
    <property type="match status" value="1"/>
</dbReference>
<dbReference type="Gene3D" id="3.50.50.60">
    <property type="entry name" value="FAD/NAD(P)-binding domain"/>
    <property type="match status" value="1"/>
</dbReference>
<protein>
    <recommendedName>
        <fullName evidence="12">glucose oxidase</fullName>
        <ecNumber evidence="12">1.1.3.4</ecNumber>
    </recommendedName>
</protein>
<evidence type="ECO:0000256" key="7">
    <source>
        <dbReference type="ARBA" id="ARBA00022530"/>
    </source>
</evidence>
<dbReference type="Gene3D" id="3.30.560.10">
    <property type="entry name" value="Glucose Oxidase, domain 3"/>
    <property type="match status" value="1"/>
</dbReference>
<dbReference type="OrthoDB" id="269227at2759"/>
<comment type="similarity">
    <text evidence="4">Belongs to the GMC oxidoreductase family.</text>
</comment>
<accession>A0A5N6ZJA4</accession>
<dbReference type="PROSITE" id="PS00624">
    <property type="entry name" value="GMC_OXRED_2"/>
    <property type="match status" value="1"/>
</dbReference>
<dbReference type="Gene3D" id="4.10.450.10">
    <property type="entry name" value="Glucose Oxidase, domain 2"/>
    <property type="match status" value="1"/>
</dbReference>